<evidence type="ECO:0000256" key="1">
    <source>
        <dbReference type="SAM" id="MobiDB-lite"/>
    </source>
</evidence>
<comment type="caution">
    <text evidence="2">The sequence shown here is derived from an EMBL/GenBank/DDBJ whole genome shotgun (WGS) entry which is preliminary data.</text>
</comment>
<dbReference type="Proteomes" id="UP001149090">
    <property type="component" value="Unassembled WGS sequence"/>
</dbReference>
<evidence type="ECO:0000313" key="2">
    <source>
        <dbReference type="EMBL" id="KAJ5066746.1"/>
    </source>
</evidence>
<protein>
    <submittedName>
        <fullName evidence="2">Uncharacterized protein</fullName>
    </submittedName>
</protein>
<proteinExistence type="predicted"/>
<organism evidence="2 3">
    <name type="scientific">Anaeramoeba ignava</name>
    <name type="common">Anaerobic marine amoeba</name>
    <dbReference type="NCBI Taxonomy" id="1746090"/>
    <lineage>
        <taxon>Eukaryota</taxon>
        <taxon>Metamonada</taxon>
        <taxon>Anaeramoebidae</taxon>
        <taxon>Anaeramoeba</taxon>
    </lineage>
</organism>
<feature type="region of interest" description="Disordered" evidence="1">
    <location>
        <begin position="204"/>
        <end position="223"/>
    </location>
</feature>
<feature type="compositionally biased region" description="Basic and acidic residues" evidence="1">
    <location>
        <begin position="204"/>
        <end position="220"/>
    </location>
</feature>
<sequence length="245" mass="28157">MDYNFSFQKTIITDLSQYQLGSSSGCVIMATEASLLLIEKGIEITEQELEQILVNGMFKYENLQNIFGTESTHFGFSEVKNLAFEGEFKPLEETMKTQVLLLDYQANWVTQFVSVVKKNKFQRLQLLHLGMNGAGFLFFHSLKDLQNYLKIRFPPISGISQFDTFQSVINQVEVNSFGVFKKSENQILLENQLSNLLSNLDFSQKEKKEEKEEKDGKDSNQIDFGSLMDLLNQSLENQNQNKNKN</sequence>
<reference evidence="2" key="1">
    <citation type="submission" date="2022-10" db="EMBL/GenBank/DDBJ databases">
        <title>Novel sulphate-reducing endosymbionts in the free-living metamonad Anaeramoeba.</title>
        <authorList>
            <person name="Jerlstrom-Hultqvist J."/>
            <person name="Cepicka I."/>
            <person name="Gallot-Lavallee L."/>
            <person name="Salas-Leiva D."/>
            <person name="Curtis B.A."/>
            <person name="Zahonova K."/>
            <person name="Pipaliya S."/>
            <person name="Dacks J."/>
            <person name="Roger A.J."/>
        </authorList>
    </citation>
    <scope>NUCLEOTIDE SEQUENCE</scope>
    <source>
        <strain evidence="2">BMAN</strain>
    </source>
</reference>
<keyword evidence="3" id="KW-1185">Reference proteome</keyword>
<evidence type="ECO:0000313" key="3">
    <source>
        <dbReference type="Proteomes" id="UP001149090"/>
    </source>
</evidence>
<accession>A0A9Q0R579</accession>
<name>A0A9Q0R579_ANAIG</name>
<dbReference type="EMBL" id="JAPDFW010000136">
    <property type="protein sequence ID" value="KAJ5066746.1"/>
    <property type="molecule type" value="Genomic_DNA"/>
</dbReference>
<dbReference type="AlphaFoldDB" id="A0A9Q0R579"/>
<gene>
    <name evidence="2" type="ORF">M0811_03090</name>
</gene>